<dbReference type="InterPro" id="IPR032276">
    <property type="entry name" value="DUF4836"/>
</dbReference>
<dbReference type="Pfam" id="PF16120">
    <property type="entry name" value="DUF4836"/>
    <property type="match status" value="1"/>
</dbReference>
<gene>
    <name evidence="2" type="ORF">NE651_07420</name>
</gene>
<dbReference type="EMBL" id="JANGBQ010000008">
    <property type="protein sequence ID" value="MCQ5082721.1"/>
    <property type="molecule type" value="Genomic_DNA"/>
</dbReference>
<dbReference type="AlphaFoldDB" id="A0AAJ1CEY4"/>
<name>A0AAJ1CEY4_9BACT</name>
<evidence type="ECO:0000313" key="3">
    <source>
        <dbReference type="Proteomes" id="UP001205035"/>
    </source>
</evidence>
<evidence type="ECO:0000256" key="1">
    <source>
        <dbReference type="SAM" id="SignalP"/>
    </source>
</evidence>
<reference evidence="2" key="1">
    <citation type="submission" date="2022-06" db="EMBL/GenBank/DDBJ databases">
        <title>Isolation of gut microbiota from human fecal samples.</title>
        <authorList>
            <person name="Pamer E.G."/>
            <person name="Barat B."/>
            <person name="Waligurski E."/>
            <person name="Medina S."/>
            <person name="Paddock L."/>
            <person name="Mostad J."/>
        </authorList>
    </citation>
    <scope>NUCLEOTIDE SEQUENCE</scope>
    <source>
        <strain evidence="2">DFI.6.22</strain>
    </source>
</reference>
<accession>A0AAJ1CEY4</accession>
<feature type="chain" id="PRO_5042511193" evidence="1">
    <location>
        <begin position="28"/>
        <end position="522"/>
    </location>
</feature>
<sequence length="522" mass="55804">MKKTLRSLKLACLAAVSMLVVSCGGSADYRNFLPADSFMTMSVNPASLLQKSDAGDIEQHPLFIRLKAELDKADGITAEEKEYLLALLKNPCESGIDLKKDLFFFISMDGAMQSPNVRGGVLLPIGDKAKLDALLARINEKSGIAPRNEGGISVIALGEDSSVSGLCAYNDVAVMLYFAQGSSQSGLDAVKKLFAQKSGESLMGDKVVAGQLSEKNDINMVMVYSALVSIMDSNPMMSSMPMMEALKGATLASSVNFEKGRIVCDAAVSYKDKESEQKMMDFYAYVKPQTGALLRYVPRNTIGAMAYGLDGEKMYSVFSAMPGYGMLMANPMVKQVMDAFSGDCVISFSGITPDRYPVASLLTQVKDPAVLQTIVSNLSGMPIQKAGEGEYTISMGGVTVMFGVKGDVLYCTTDAVVKSALDGADIESLASMSKIFKGQSGSFYVDFEGVNALTAQLVGGNVDPQVEAALSVLAMFEDLEAYGTMKGGTAVVNMTDKEQNSFKTICDKIGELIRLYVPEANL</sequence>
<evidence type="ECO:0000313" key="2">
    <source>
        <dbReference type="EMBL" id="MCQ5082721.1"/>
    </source>
</evidence>
<protein>
    <submittedName>
        <fullName evidence="2">DUF4836 family protein</fullName>
    </submittedName>
</protein>
<dbReference type="Proteomes" id="UP001205035">
    <property type="component" value="Unassembled WGS sequence"/>
</dbReference>
<feature type="signal peptide" evidence="1">
    <location>
        <begin position="1"/>
        <end position="27"/>
    </location>
</feature>
<dbReference type="RefSeq" id="WP_022333534.1">
    <property type="nucleotide sequence ID" value="NZ_JANGBQ010000008.1"/>
</dbReference>
<dbReference type="PROSITE" id="PS51257">
    <property type="entry name" value="PROKAR_LIPOPROTEIN"/>
    <property type="match status" value="1"/>
</dbReference>
<proteinExistence type="predicted"/>
<organism evidence="2 3">
    <name type="scientific">Alistipes onderdonkii</name>
    <dbReference type="NCBI Taxonomy" id="328813"/>
    <lineage>
        <taxon>Bacteria</taxon>
        <taxon>Pseudomonadati</taxon>
        <taxon>Bacteroidota</taxon>
        <taxon>Bacteroidia</taxon>
        <taxon>Bacteroidales</taxon>
        <taxon>Rikenellaceae</taxon>
        <taxon>Alistipes</taxon>
    </lineage>
</organism>
<comment type="caution">
    <text evidence="2">The sequence shown here is derived from an EMBL/GenBank/DDBJ whole genome shotgun (WGS) entry which is preliminary data.</text>
</comment>
<keyword evidence="1" id="KW-0732">Signal</keyword>